<sequence>MGRASGAAAERGLLLSAMGCHELGAGSNRRDDGGGRIRLLDDVGGRRATTTKGAAATLGGNSTGEEAARSGSGASSRPTGGGVGKGVDGGSEVVAVLGRTEADPAALSSSSAWEEWRGADLPTGSRSADGHPRPPSILSSLTV</sequence>
<dbReference type="Proteomes" id="UP000008022">
    <property type="component" value="Unassembled WGS sequence"/>
</dbReference>
<reference evidence="3" key="1">
    <citation type="submission" date="2013-06" db="EMBL/GenBank/DDBJ databases">
        <authorList>
            <person name="Zhao Q."/>
        </authorList>
    </citation>
    <scope>NUCLEOTIDE SEQUENCE</scope>
    <source>
        <strain evidence="3">cv. W1943</strain>
    </source>
</reference>
<reference evidence="2" key="2">
    <citation type="submission" date="2015-06" db="UniProtKB">
        <authorList>
            <consortium name="EnsemblPlants"/>
        </authorList>
    </citation>
    <scope>IDENTIFICATION</scope>
</reference>
<feature type="compositionally biased region" description="Gly residues" evidence="1">
    <location>
        <begin position="79"/>
        <end position="89"/>
    </location>
</feature>
<protein>
    <recommendedName>
        <fullName evidence="4">DUF834 domain-containing protein</fullName>
    </recommendedName>
</protein>
<dbReference type="Gramene" id="ORUFI11G07350.1">
    <property type="protein sequence ID" value="ORUFI11G07350.1"/>
    <property type="gene ID" value="ORUFI11G07350"/>
</dbReference>
<name>A0A0E0R5Z5_ORYRU</name>
<evidence type="ECO:0008006" key="4">
    <source>
        <dbReference type="Google" id="ProtNLM"/>
    </source>
</evidence>
<dbReference type="AlphaFoldDB" id="A0A0E0R5Z5"/>
<proteinExistence type="predicted"/>
<evidence type="ECO:0000256" key="1">
    <source>
        <dbReference type="SAM" id="MobiDB-lite"/>
    </source>
</evidence>
<organism evidence="2 3">
    <name type="scientific">Oryza rufipogon</name>
    <name type="common">Brownbeard rice</name>
    <name type="synonym">Asian wild rice</name>
    <dbReference type="NCBI Taxonomy" id="4529"/>
    <lineage>
        <taxon>Eukaryota</taxon>
        <taxon>Viridiplantae</taxon>
        <taxon>Streptophyta</taxon>
        <taxon>Embryophyta</taxon>
        <taxon>Tracheophyta</taxon>
        <taxon>Spermatophyta</taxon>
        <taxon>Magnoliopsida</taxon>
        <taxon>Liliopsida</taxon>
        <taxon>Poales</taxon>
        <taxon>Poaceae</taxon>
        <taxon>BOP clade</taxon>
        <taxon>Oryzoideae</taxon>
        <taxon>Oryzeae</taxon>
        <taxon>Oryzinae</taxon>
        <taxon>Oryza</taxon>
    </lineage>
</organism>
<feature type="region of interest" description="Disordered" evidence="1">
    <location>
        <begin position="23"/>
        <end position="90"/>
    </location>
</feature>
<feature type="compositionally biased region" description="Basic and acidic residues" evidence="1">
    <location>
        <begin position="28"/>
        <end position="45"/>
    </location>
</feature>
<feature type="compositionally biased region" description="Low complexity" evidence="1">
    <location>
        <begin position="46"/>
        <end position="78"/>
    </location>
</feature>
<accession>A0A0E0R5Z5</accession>
<dbReference type="EnsemblPlants" id="ORUFI11G07350.1">
    <property type="protein sequence ID" value="ORUFI11G07350.1"/>
    <property type="gene ID" value="ORUFI11G07350"/>
</dbReference>
<dbReference type="HOGENOM" id="CLU_1799463_0_0_1"/>
<evidence type="ECO:0000313" key="3">
    <source>
        <dbReference type="Proteomes" id="UP000008022"/>
    </source>
</evidence>
<dbReference type="OMA" id="SSAWEEW"/>
<evidence type="ECO:0000313" key="2">
    <source>
        <dbReference type="EnsemblPlants" id="ORUFI11G07350.1"/>
    </source>
</evidence>
<feature type="region of interest" description="Disordered" evidence="1">
    <location>
        <begin position="102"/>
        <end position="143"/>
    </location>
</feature>
<keyword evidence="3" id="KW-1185">Reference proteome</keyword>